<dbReference type="InterPro" id="IPR012808">
    <property type="entry name" value="CHP02453"/>
</dbReference>
<evidence type="ECO:0000313" key="2">
    <source>
        <dbReference type="Proteomes" id="UP001212421"/>
    </source>
</evidence>
<dbReference type="Proteomes" id="UP001212421">
    <property type="component" value="Chromosome"/>
</dbReference>
<dbReference type="RefSeq" id="WP_281533386.1">
    <property type="nucleotide sequence ID" value="NZ_CP075584.1"/>
</dbReference>
<keyword evidence="2" id="KW-1185">Reference proteome</keyword>
<gene>
    <name evidence="1" type="ORF">KIV56_09900</name>
</gene>
<accession>A0ABY7N8S4</accession>
<organism evidence="1 2">
    <name type="scientific">Cryobacterium breve</name>
    <dbReference type="NCBI Taxonomy" id="1259258"/>
    <lineage>
        <taxon>Bacteria</taxon>
        <taxon>Bacillati</taxon>
        <taxon>Actinomycetota</taxon>
        <taxon>Actinomycetes</taxon>
        <taxon>Micrococcales</taxon>
        <taxon>Microbacteriaceae</taxon>
        <taxon>Cryobacterium</taxon>
    </lineage>
</organism>
<name>A0ABY7N8S4_9MICO</name>
<dbReference type="Pfam" id="PF09365">
    <property type="entry name" value="DUF2461"/>
    <property type="match status" value="1"/>
</dbReference>
<dbReference type="PANTHER" id="PTHR36452">
    <property type="entry name" value="CHROMOSOME 12, WHOLE GENOME SHOTGUN SEQUENCE"/>
    <property type="match status" value="1"/>
</dbReference>
<proteinExistence type="predicted"/>
<evidence type="ECO:0000313" key="1">
    <source>
        <dbReference type="EMBL" id="WBM78901.1"/>
    </source>
</evidence>
<sequence length="112" mass="12564">MHPPPSRLTAIRDHIVAHHGELRALLADPRVTGLFDPVDGNPLVRPPRGYPVDHPAVDLLRRRQWATFATLPASVAETDAFLTLVIERFEALTPLVDFLNVPLATLRLEQRH</sequence>
<dbReference type="EMBL" id="CP075584">
    <property type="protein sequence ID" value="WBM78901.1"/>
    <property type="molecule type" value="Genomic_DNA"/>
</dbReference>
<protein>
    <submittedName>
        <fullName evidence="1">DUF2461 family protein</fullName>
    </submittedName>
</protein>
<reference evidence="1 2" key="1">
    <citation type="submission" date="2021-05" db="EMBL/GenBank/DDBJ databases">
        <authorList>
            <person name="Kumar R."/>
            <person name="Kumar A."/>
            <person name="Mukhia S."/>
        </authorList>
    </citation>
    <scope>NUCLEOTIDE SEQUENCE [LARGE SCALE GENOMIC DNA]</scope>
    <source>
        <strain evidence="1 2">ERMR7:08</strain>
    </source>
</reference>
<dbReference type="PANTHER" id="PTHR36452:SF1">
    <property type="entry name" value="DUF2461 DOMAIN-CONTAINING PROTEIN"/>
    <property type="match status" value="1"/>
</dbReference>